<dbReference type="InterPro" id="IPR003749">
    <property type="entry name" value="ThiS/MoaD-like"/>
</dbReference>
<dbReference type="PANTHER" id="PTHR38031:SF1">
    <property type="entry name" value="SULFUR CARRIER PROTEIN CYSO"/>
    <property type="match status" value="1"/>
</dbReference>
<name>A0ABN7TPF6_9BACL</name>
<keyword evidence="2" id="KW-1185">Reference proteome</keyword>
<protein>
    <submittedName>
        <fullName evidence="1">Sulfur carrier protein CysO</fullName>
    </submittedName>
</protein>
<organism evidence="1 2">
    <name type="scientific">Paenibacillus allorhizosphaerae</name>
    <dbReference type="NCBI Taxonomy" id="2849866"/>
    <lineage>
        <taxon>Bacteria</taxon>
        <taxon>Bacillati</taxon>
        <taxon>Bacillota</taxon>
        <taxon>Bacilli</taxon>
        <taxon>Bacillales</taxon>
        <taxon>Paenibacillaceae</taxon>
        <taxon>Paenibacillus</taxon>
    </lineage>
</organism>
<evidence type="ECO:0000313" key="2">
    <source>
        <dbReference type="Proteomes" id="UP000730618"/>
    </source>
</evidence>
<dbReference type="RefSeq" id="WP_218100880.1">
    <property type="nucleotide sequence ID" value="NZ_CAJVCE010000014.1"/>
</dbReference>
<gene>
    <name evidence="1" type="primary">cysO</name>
    <name evidence="1" type="ORF">PAECIP111802_04589</name>
</gene>
<accession>A0ABN7TPF6</accession>
<comment type="caution">
    <text evidence="1">The sequence shown here is derived from an EMBL/GenBank/DDBJ whole genome shotgun (WGS) entry which is preliminary data.</text>
</comment>
<dbReference type="EMBL" id="CAJVCE010000014">
    <property type="protein sequence ID" value="CAG7649911.1"/>
    <property type="molecule type" value="Genomic_DNA"/>
</dbReference>
<reference evidence="1 2" key="1">
    <citation type="submission" date="2021-06" db="EMBL/GenBank/DDBJ databases">
        <authorList>
            <person name="Criscuolo A."/>
        </authorList>
    </citation>
    <scope>NUCLEOTIDE SEQUENCE [LARGE SCALE GENOMIC DNA]</scope>
    <source>
        <strain evidence="2">CIP 111802</strain>
    </source>
</reference>
<evidence type="ECO:0000313" key="1">
    <source>
        <dbReference type="EMBL" id="CAG7649911.1"/>
    </source>
</evidence>
<dbReference type="InterPro" id="IPR052045">
    <property type="entry name" value="Sulfur_Carrier/Prot_Modifier"/>
</dbReference>
<proteinExistence type="predicted"/>
<dbReference type="Pfam" id="PF02597">
    <property type="entry name" value="ThiS"/>
    <property type="match status" value="1"/>
</dbReference>
<dbReference type="Proteomes" id="UP000730618">
    <property type="component" value="Unassembled WGS sequence"/>
</dbReference>
<sequence>MRLEVSVPSLLRDCTGGQVSFPLDAATLREALDALLAAYPLLRRHLFTEQGQLRQHVLIYYNEDSLSWLDDWNIPLQEGDQLRVLQAVSGG</sequence>
<dbReference type="PANTHER" id="PTHR38031">
    <property type="entry name" value="SULFUR CARRIER PROTEIN SLR0821-RELATED"/>
    <property type="match status" value="1"/>
</dbReference>